<gene>
    <name evidence="2" type="ordered locus">Atc_1175</name>
</gene>
<dbReference type="STRING" id="990288.Atc_1175"/>
<reference evidence="2 3" key="1">
    <citation type="journal article" date="2011" name="J. Genet. Genomics">
        <title>Unraveling the Acidithiobacillus caldus complete genome and its central metabolisms for carbon assimilation.</title>
        <authorList>
            <person name="You X.Y."/>
            <person name="Guo X."/>
            <person name="Zheng H.J."/>
            <person name="Zhang M.J."/>
            <person name="Liu L.J."/>
            <person name="Zhu Y.Q."/>
            <person name="Zhu B."/>
            <person name="Wang S.Y."/>
            <person name="Zhao G.P."/>
            <person name="Poetsch A."/>
            <person name="Jiang C.Y."/>
            <person name="Liu S.J."/>
        </authorList>
    </citation>
    <scope>NUCLEOTIDE SEQUENCE [LARGE SCALE GENOMIC DNA]</scope>
    <source>
        <strain evidence="2 3">SM-1</strain>
    </source>
</reference>
<proteinExistence type="predicted"/>
<keyword evidence="1" id="KW-0472">Membrane</keyword>
<sequence>MVLGFWALGIVMVAMILPFLLLMFVGFMAVSTKIPLNSNAVFPSNSGYSPENPGGSAFASDFVSLSKAALAYTENNPGVSGSLTAAQLSPYMGNNTFPPSWGASVQNGLVYAWTNSGGYAITPEIQNLTDGDCAYGSVENGQIVSSSKNCPGAVLGVSPTSLSNGTPIWTIAVPHN</sequence>
<dbReference type="Pfam" id="PF07419">
    <property type="entry name" value="PilM"/>
    <property type="match status" value="1"/>
</dbReference>
<accession>F9ZMR4</accession>
<name>F9ZMR4_ACICS</name>
<organism evidence="2 3">
    <name type="scientific">Acidithiobacillus caldus (strain SM-1)</name>
    <dbReference type="NCBI Taxonomy" id="990288"/>
    <lineage>
        <taxon>Bacteria</taxon>
        <taxon>Pseudomonadati</taxon>
        <taxon>Pseudomonadota</taxon>
        <taxon>Acidithiobacillia</taxon>
        <taxon>Acidithiobacillales</taxon>
        <taxon>Acidithiobacillaceae</taxon>
        <taxon>Acidithiobacillus</taxon>
    </lineage>
</organism>
<evidence type="ECO:0000313" key="3">
    <source>
        <dbReference type="Proteomes" id="UP000006135"/>
    </source>
</evidence>
<keyword evidence="3" id="KW-1185">Reference proteome</keyword>
<keyword evidence="1" id="KW-0812">Transmembrane</keyword>
<feature type="transmembrane region" description="Helical" evidence="1">
    <location>
        <begin position="6"/>
        <end position="30"/>
    </location>
</feature>
<dbReference type="EMBL" id="CP002573">
    <property type="protein sequence ID" value="AEK57824.1"/>
    <property type="molecule type" value="Genomic_DNA"/>
</dbReference>
<dbReference type="Proteomes" id="UP000006135">
    <property type="component" value="Chromosome"/>
</dbReference>
<evidence type="ECO:0000313" key="2">
    <source>
        <dbReference type="EMBL" id="AEK57824.1"/>
    </source>
</evidence>
<dbReference type="AlphaFoldDB" id="F9ZMR4"/>
<evidence type="ECO:0000256" key="1">
    <source>
        <dbReference type="SAM" id="Phobius"/>
    </source>
</evidence>
<protein>
    <submittedName>
        <fullName evidence="2">Uncharacterized protein</fullName>
    </submittedName>
</protein>
<dbReference type="KEGG" id="acu:Atc_1175"/>
<dbReference type="InterPro" id="IPR009987">
    <property type="entry name" value="IM_PilM"/>
</dbReference>
<keyword evidence="1" id="KW-1133">Transmembrane helix</keyword>
<dbReference type="HOGENOM" id="CLU_1521999_0_0_6"/>